<dbReference type="AlphaFoldDB" id="A0A2R6NN36"/>
<dbReference type="GO" id="GO:0016491">
    <property type="term" value="F:oxidoreductase activity"/>
    <property type="evidence" value="ECO:0007669"/>
    <property type="project" value="InterPro"/>
</dbReference>
<evidence type="ECO:0000259" key="6">
    <source>
        <dbReference type="Pfam" id="PF04116"/>
    </source>
</evidence>
<dbReference type="OrthoDB" id="408954at2759"/>
<dbReference type="InterPro" id="IPR050307">
    <property type="entry name" value="Sterol_Desaturase_Related"/>
</dbReference>
<protein>
    <recommendedName>
        <fullName evidence="6">Fatty acid hydroxylase domain-containing protein</fullName>
    </recommendedName>
</protein>
<evidence type="ECO:0000256" key="3">
    <source>
        <dbReference type="ARBA" id="ARBA00022989"/>
    </source>
</evidence>
<evidence type="ECO:0000256" key="5">
    <source>
        <dbReference type="SAM" id="Phobius"/>
    </source>
</evidence>
<dbReference type="STRING" id="98765.A0A2R6NN36"/>
<dbReference type="GO" id="GO:0008610">
    <property type="term" value="P:lipid biosynthetic process"/>
    <property type="evidence" value="ECO:0007669"/>
    <property type="project" value="InterPro"/>
</dbReference>
<feature type="transmembrane region" description="Helical" evidence="5">
    <location>
        <begin position="159"/>
        <end position="183"/>
    </location>
</feature>
<keyword evidence="8" id="KW-1185">Reference proteome</keyword>
<reference evidence="7 8" key="1">
    <citation type="submission" date="2018-02" db="EMBL/GenBank/DDBJ databases">
        <title>Genome sequence of the basidiomycete white-rot fungus Phlebia centrifuga.</title>
        <authorList>
            <person name="Granchi Z."/>
            <person name="Peng M."/>
            <person name="de Vries R.P."/>
            <person name="Hilden K."/>
            <person name="Makela M.R."/>
            <person name="Grigoriev I."/>
            <person name="Riley R."/>
        </authorList>
    </citation>
    <scope>NUCLEOTIDE SEQUENCE [LARGE SCALE GENOMIC DNA]</scope>
    <source>
        <strain evidence="7 8">FBCC195</strain>
    </source>
</reference>
<name>A0A2R6NN36_9APHY</name>
<evidence type="ECO:0000313" key="8">
    <source>
        <dbReference type="Proteomes" id="UP000186601"/>
    </source>
</evidence>
<dbReference type="GO" id="GO:0016020">
    <property type="term" value="C:membrane"/>
    <property type="evidence" value="ECO:0007669"/>
    <property type="project" value="UniProtKB-SubCell"/>
</dbReference>
<gene>
    <name evidence="7" type="ORF">PHLCEN_2v10378</name>
</gene>
<dbReference type="Proteomes" id="UP000186601">
    <property type="component" value="Unassembled WGS sequence"/>
</dbReference>
<keyword evidence="3 5" id="KW-1133">Transmembrane helix</keyword>
<accession>A0A2R6NN36</accession>
<keyword evidence="2 5" id="KW-0812">Transmembrane</keyword>
<proteinExistence type="predicted"/>
<evidence type="ECO:0000256" key="4">
    <source>
        <dbReference type="ARBA" id="ARBA00023136"/>
    </source>
</evidence>
<dbReference type="InterPro" id="IPR006694">
    <property type="entry name" value="Fatty_acid_hydroxylase"/>
</dbReference>
<comment type="subcellular location">
    <subcellularLocation>
        <location evidence="1">Membrane</location>
    </subcellularLocation>
</comment>
<dbReference type="GO" id="GO:0005506">
    <property type="term" value="F:iron ion binding"/>
    <property type="evidence" value="ECO:0007669"/>
    <property type="project" value="InterPro"/>
</dbReference>
<evidence type="ECO:0000256" key="2">
    <source>
        <dbReference type="ARBA" id="ARBA00022692"/>
    </source>
</evidence>
<sequence>MNSTSLSAAFTNAQQHYLSTARPFYYVPESRLVSLLPDNLFSLAAPIIAYWVSSLFFHALDCSNAQWLQKYRIHESAEVKSRNLASRGQVIQAVVVQHILQTMIGLWWMEHQPTGEEVNHLANMAGEASFLVPVLQRLFGDEEGAQWWLTHGHEAVYFVYWWAIPMAKLLFAMFIIDTWEYFLHRAMHMNTFMYKTFHSVHHRLYVPYAFGALYNHPLEGFVLDSVGAALAELVSSMHTREAIFLFVISTLKTVDDHCGYRLPWDPLQLITSNNADYHDIHHQIIGIKSNFAQPFFIHWDTLLGTRMTRQDIELRRRKVAEKTQ</sequence>
<feature type="transmembrane region" description="Helical" evidence="5">
    <location>
        <begin position="40"/>
        <end position="60"/>
    </location>
</feature>
<evidence type="ECO:0000256" key="1">
    <source>
        <dbReference type="ARBA" id="ARBA00004370"/>
    </source>
</evidence>
<comment type="caution">
    <text evidence="7">The sequence shown here is derived from an EMBL/GenBank/DDBJ whole genome shotgun (WGS) entry which is preliminary data.</text>
</comment>
<keyword evidence="4 5" id="KW-0472">Membrane</keyword>
<dbReference type="Pfam" id="PF04116">
    <property type="entry name" value="FA_hydroxylase"/>
    <property type="match status" value="1"/>
</dbReference>
<feature type="domain" description="Fatty acid hydroxylase" evidence="6">
    <location>
        <begin position="170"/>
        <end position="305"/>
    </location>
</feature>
<organism evidence="7 8">
    <name type="scientific">Hermanssonia centrifuga</name>
    <dbReference type="NCBI Taxonomy" id="98765"/>
    <lineage>
        <taxon>Eukaryota</taxon>
        <taxon>Fungi</taxon>
        <taxon>Dikarya</taxon>
        <taxon>Basidiomycota</taxon>
        <taxon>Agaricomycotina</taxon>
        <taxon>Agaricomycetes</taxon>
        <taxon>Polyporales</taxon>
        <taxon>Meruliaceae</taxon>
        <taxon>Hermanssonia</taxon>
    </lineage>
</organism>
<evidence type="ECO:0000313" key="7">
    <source>
        <dbReference type="EMBL" id="PSR73808.1"/>
    </source>
</evidence>
<dbReference type="PANTHER" id="PTHR11863">
    <property type="entry name" value="STEROL DESATURASE"/>
    <property type="match status" value="1"/>
</dbReference>
<dbReference type="EMBL" id="MLYV02001062">
    <property type="protein sequence ID" value="PSR73808.1"/>
    <property type="molecule type" value="Genomic_DNA"/>
</dbReference>